<sequence length="149" mass="17394">MIELYPDDLLKQDGSAADFYEHFLEEAQNYVNPKTGENEPIPLVLTVYTAGNQYYYTAAHWLKTAWIQEMYEQYSCLQGIFCTENYWVWASGIENMAAEYLTISAKYGGYFIWSENIKDGNFGFISNCPYRRWQNLGVRRTTRPASPNF</sequence>
<keyword evidence="3" id="KW-1185">Reference proteome</keyword>
<dbReference type="InterPro" id="IPR013191">
    <property type="entry name" value="GH98_central"/>
</dbReference>
<feature type="domain" description="Glycosyl hydrolase family 98 central" evidence="1">
    <location>
        <begin position="7"/>
        <end position="119"/>
    </location>
</feature>
<dbReference type="EMBL" id="BAABYW010000001">
    <property type="protein sequence ID" value="GAA6410166.1"/>
    <property type="molecule type" value="Genomic_DNA"/>
</dbReference>
<dbReference type="Gene3D" id="3.20.20.80">
    <property type="entry name" value="Glycosidases"/>
    <property type="match status" value="1"/>
</dbReference>
<evidence type="ECO:0000259" key="1">
    <source>
        <dbReference type="Pfam" id="PF08306"/>
    </source>
</evidence>
<name>A0ABQ0BFH1_9FIRM</name>
<evidence type="ECO:0000313" key="3">
    <source>
        <dbReference type="Proteomes" id="UP001600943"/>
    </source>
</evidence>
<dbReference type="Pfam" id="PF08306">
    <property type="entry name" value="Glyco_hydro_98M"/>
    <property type="match status" value="1"/>
</dbReference>
<accession>A0ABQ0BFH1</accession>
<proteinExistence type="predicted"/>
<dbReference type="RefSeq" id="WP_390408392.1">
    <property type="nucleotide sequence ID" value="NZ_BAABYW010000001.1"/>
</dbReference>
<dbReference type="Proteomes" id="UP001600943">
    <property type="component" value="Unassembled WGS sequence"/>
</dbReference>
<gene>
    <name evidence="2" type="ORF">K040078D81_42830</name>
</gene>
<protein>
    <recommendedName>
        <fullName evidence="1">Glycosyl hydrolase family 98 central domain-containing protein</fullName>
    </recommendedName>
</protein>
<organism evidence="2 3">
    <name type="scientific">Blautia hominis</name>
    <dbReference type="NCBI Taxonomy" id="2025493"/>
    <lineage>
        <taxon>Bacteria</taxon>
        <taxon>Bacillati</taxon>
        <taxon>Bacillota</taxon>
        <taxon>Clostridia</taxon>
        <taxon>Lachnospirales</taxon>
        <taxon>Lachnospiraceae</taxon>
        <taxon>Blautia</taxon>
    </lineage>
</organism>
<comment type="caution">
    <text evidence="2">The sequence shown here is derived from an EMBL/GenBank/DDBJ whole genome shotgun (WGS) entry which is preliminary data.</text>
</comment>
<evidence type="ECO:0000313" key="2">
    <source>
        <dbReference type="EMBL" id="GAA6410166.1"/>
    </source>
</evidence>
<reference evidence="2 3" key="1">
    <citation type="submission" date="2024-04" db="EMBL/GenBank/DDBJ databases">
        <title>Defined microbial consortia suppress multidrug-resistant proinflammatory Enterobacteriaceae via ecological control.</title>
        <authorList>
            <person name="Furuichi M."/>
            <person name="Kawaguchi T."/>
            <person name="Pust M."/>
            <person name="Yasuma K."/>
            <person name="Plichta D."/>
            <person name="Hasegawa N."/>
            <person name="Ohya T."/>
            <person name="Bhattarai S."/>
            <person name="Sasajima S."/>
            <person name="Aoto Y."/>
            <person name="Tuganbaev T."/>
            <person name="Yaginuma M."/>
            <person name="Ueda M."/>
            <person name="Okahashi N."/>
            <person name="Amafuji K."/>
            <person name="Kiridooshi Y."/>
            <person name="Sugita K."/>
            <person name="Strazar M."/>
            <person name="Skelly A."/>
            <person name="Suda W."/>
            <person name="Hattori M."/>
            <person name="Nakamoto N."/>
            <person name="Caballero S."/>
            <person name="Norman J."/>
            <person name="Olle B."/>
            <person name="Tanoue T."/>
            <person name="Arita M."/>
            <person name="Bucci V."/>
            <person name="Atarashi K."/>
            <person name="Xavier R."/>
            <person name="Honda K."/>
        </authorList>
    </citation>
    <scope>NUCLEOTIDE SEQUENCE [LARGE SCALE GENOMIC DNA]</scope>
    <source>
        <strain evidence="3">k04-0078-D8-1</strain>
    </source>
</reference>